<dbReference type="Proteomes" id="UP000186817">
    <property type="component" value="Unassembled WGS sequence"/>
</dbReference>
<dbReference type="AlphaFoldDB" id="A0A1Q9C867"/>
<dbReference type="OrthoDB" id="10392758at2759"/>
<comment type="caution">
    <text evidence="2">The sequence shown here is derived from an EMBL/GenBank/DDBJ whole genome shotgun (WGS) entry which is preliminary data.</text>
</comment>
<name>A0A1Q9C867_SYMMI</name>
<protein>
    <submittedName>
        <fullName evidence="2">Uncharacterized protein</fullName>
    </submittedName>
</protein>
<organism evidence="2 3">
    <name type="scientific">Symbiodinium microadriaticum</name>
    <name type="common">Dinoflagellate</name>
    <name type="synonym">Zooxanthella microadriatica</name>
    <dbReference type="NCBI Taxonomy" id="2951"/>
    <lineage>
        <taxon>Eukaryota</taxon>
        <taxon>Sar</taxon>
        <taxon>Alveolata</taxon>
        <taxon>Dinophyceae</taxon>
        <taxon>Suessiales</taxon>
        <taxon>Symbiodiniaceae</taxon>
        <taxon>Symbiodinium</taxon>
    </lineage>
</organism>
<proteinExistence type="predicted"/>
<dbReference type="EMBL" id="LSRX01001523">
    <property type="protein sequence ID" value="OLP79114.1"/>
    <property type="molecule type" value="Genomic_DNA"/>
</dbReference>
<feature type="region of interest" description="Disordered" evidence="1">
    <location>
        <begin position="227"/>
        <end position="247"/>
    </location>
</feature>
<feature type="compositionally biased region" description="Basic and acidic residues" evidence="1">
    <location>
        <begin position="103"/>
        <end position="115"/>
    </location>
</feature>
<evidence type="ECO:0000256" key="1">
    <source>
        <dbReference type="SAM" id="MobiDB-lite"/>
    </source>
</evidence>
<sequence>MLQRKINKHDSSGKDINGQDFKRHILHEESGPAVVVNALAPRGTISAVWLSRGGPRFGFQGCTKPSPEYHDPDADQLQDGLIRLEEWSFNDSKPPPSILSNFERARQSADAETRQKALPKPPSGNGQKKSKPNTPGRKTAGSIVKTMDNMLNVGLPAPGVATQLVHCKGRAALPLLRMGGPPTYGNDPLIVFHPCRSTQCVFVTTNDTQEIATTTRPFPNRWVGHMTYHGPDSIPKDSRTGSPPQCP</sequence>
<accession>A0A1Q9C867</accession>
<gene>
    <name evidence="2" type="ORF">AK812_SmicGene40636</name>
</gene>
<reference evidence="2 3" key="1">
    <citation type="submission" date="2016-02" db="EMBL/GenBank/DDBJ databases">
        <title>Genome analysis of coral dinoflagellate symbionts highlights evolutionary adaptations to a symbiotic lifestyle.</title>
        <authorList>
            <person name="Aranda M."/>
            <person name="Li Y."/>
            <person name="Liew Y.J."/>
            <person name="Baumgarten S."/>
            <person name="Simakov O."/>
            <person name="Wilson M."/>
            <person name="Piel J."/>
            <person name="Ashoor H."/>
            <person name="Bougouffa S."/>
            <person name="Bajic V.B."/>
            <person name="Ryu T."/>
            <person name="Ravasi T."/>
            <person name="Bayer T."/>
            <person name="Micklem G."/>
            <person name="Kim H."/>
            <person name="Bhak J."/>
            <person name="Lajeunesse T.C."/>
            <person name="Voolstra C.R."/>
        </authorList>
    </citation>
    <scope>NUCLEOTIDE SEQUENCE [LARGE SCALE GENOMIC DNA]</scope>
    <source>
        <strain evidence="2 3">CCMP2467</strain>
    </source>
</reference>
<keyword evidence="3" id="KW-1185">Reference proteome</keyword>
<evidence type="ECO:0000313" key="2">
    <source>
        <dbReference type="EMBL" id="OLP79114.1"/>
    </source>
</evidence>
<evidence type="ECO:0000313" key="3">
    <source>
        <dbReference type="Proteomes" id="UP000186817"/>
    </source>
</evidence>
<feature type="region of interest" description="Disordered" evidence="1">
    <location>
        <begin position="88"/>
        <end position="141"/>
    </location>
</feature>